<dbReference type="EMBL" id="VUJX02000019">
    <property type="protein sequence ID" value="KAL0929302.1"/>
    <property type="molecule type" value="Genomic_DNA"/>
</dbReference>
<dbReference type="Proteomes" id="UP000805649">
    <property type="component" value="Unassembled WGS sequence"/>
</dbReference>
<comment type="caution">
    <text evidence="1">The sequence shown here is derived from an EMBL/GenBank/DDBJ whole genome shotgun (WGS) entry which is preliminary data.</text>
</comment>
<evidence type="ECO:0000313" key="2">
    <source>
        <dbReference type="Proteomes" id="UP000805649"/>
    </source>
</evidence>
<reference evidence="1 2" key="1">
    <citation type="journal article" date="2020" name="Phytopathology">
        <title>Genome Sequence Resources of Colletotrichum truncatum, C. plurivorum, C. musicola, and C. sojae: Four Species Pathogenic to Soybean (Glycine max).</title>
        <authorList>
            <person name="Rogerio F."/>
            <person name="Boufleur T.R."/>
            <person name="Ciampi-Guillardi M."/>
            <person name="Sukno S.A."/>
            <person name="Thon M.R."/>
            <person name="Massola Junior N.S."/>
            <person name="Baroncelli R."/>
        </authorList>
    </citation>
    <scope>NUCLEOTIDE SEQUENCE [LARGE SCALE GENOMIC DNA]</scope>
    <source>
        <strain evidence="1 2">CMES1059</strain>
    </source>
</reference>
<name>A0ACC3YBU1_COLTU</name>
<gene>
    <name evidence="1" type="ORF">CTRU02_215755</name>
</gene>
<keyword evidence="2" id="KW-1185">Reference proteome</keyword>
<protein>
    <submittedName>
        <fullName evidence="1">Uncharacterized protein</fullName>
    </submittedName>
</protein>
<accession>A0ACC3YBU1</accession>
<proteinExistence type="predicted"/>
<organism evidence="1 2">
    <name type="scientific">Colletotrichum truncatum</name>
    <name type="common">Anthracnose fungus</name>
    <name type="synonym">Colletotrichum capsici</name>
    <dbReference type="NCBI Taxonomy" id="5467"/>
    <lineage>
        <taxon>Eukaryota</taxon>
        <taxon>Fungi</taxon>
        <taxon>Dikarya</taxon>
        <taxon>Ascomycota</taxon>
        <taxon>Pezizomycotina</taxon>
        <taxon>Sordariomycetes</taxon>
        <taxon>Hypocreomycetidae</taxon>
        <taxon>Glomerellales</taxon>
        <taxon>Glomerellaceae</taxon>
        <taxon>Colletotrichum</taxon>
        <taxon>Colletotrichum truncatum species complex</taxon>
    </lineage>
</organism>
<evidence type="ECO:0000313" key="1">
    <source>
        <dbReference type="EMBL" id="KAL0929302.1"/>
    </source>
</evidence>
<sequence length="753" mass="83581">MRLIDGDFSDSNARSDSDSSLLYSAFLADLGQQDLRSISGLREDLNNIISQYRPETADHIRLTYVTDGPRLNQVRKMMVQDLTEADRLKARNLTTARSKKRCIESITRYHDELDNLCSGRIWLPKGINVDTISYDAILNIRKIVKRCRDNKRDPADLWGPGGDLHDVPYTKKPLDAVWKRLVKNSDEVPSDSGPKEDECPDLSEETLNADPPQNKDPLIDDGLGRHVESETNSVSECTGFGGLGDYNDEEVCYHTAHPLGALTDIYFSQSDNHDIEDPEHGRRSSPDKDQSNFPSGLSEDNPPDIFDDLEDPSGSSPLFRRLSTNVQIRPNHRVITSTLVAPQKPATPEPPLIQELPVTPERPTPTLQLATTPQQATTLDAVSPKRAEPQSPVSASSPKRQRLAAPAQFALKSAHGFNIDCLRDGKLVEGTVIAEVLRAANDIFPFSTVVLDPLLFKDNPLPNSVRKRLAAEPTAIVLAPINLLSKARHWVLVVITRPKGSINVLDSLPEATCEEELRTKLESLLALMENQDDRDQSHPHFGYSACPRQINGVDCRIATIVNALHLMAGFPIPQTTDYAIWRRILTAFCAGNRMDSSLSEQFAKPPSISNNINSQPPEAPALGTKADFAAWAKDLDTYKQDIMNSVQKQQDAWVVARERVVAVLEDALGLCNGFDGIDGADAFDGKISGYLSAIQGLKMVGPTEEATISRLKAKHLQLLAMRQRQMEVRMAFIRVREDLYHEYGRIVETTVEL</sequence>